<gene>
    <name evidence="3" type="ORF">GCM10011531_24640</name>
</gene>
<protein>
    <submittedName>
        <fullName evidence="3">Uncharacterized protein</fullName>
    </submittedName>
</protein>
<dbReference type="AlphaFoldDB" id="A0A8J2TRM3"/>
<organism evidence="3 4">
    <name type="scientific">Aquaticitalea lipolytica</name>
    <dbReference type="NCBI Taxonomy" id="1247562"/>
    <lineage>
        <taxon>Bacteria</taxon>
        <taxon>Pseudomonadati</taxon>
        <taxon>Bacteroidota</taxon>
        <taxon>Flavobacteriia</taxon>
        <taxon>Flavobacteriales</taxon>
        <taxon>Flavobacteriaceae</taxon>
        <taxon>Aquaticitalea</taxon>
    </lineage>
</organism>
<reference evidence="3 4" key="1">
    <citation type="journal article" date="2014" name="Int. J. Syst. Evol. Microbiol.">
        <title>Complete genome sequence of Corynebacterium casei LMG S-19264T (=DSM 44701T), isolated from a smear-ripened cheese.</title>
        <authorList>
            <consortium name="US DOE Joint Genome Institute (JGI-PGF)"/>
            <person name="Walter F."/>
            <person name="Albersmeier A."/>
            <person name="Kalinowski J."/>
            <person name="Ruckert C."/>
        </authorList>
    </citation>
    <scope>NUCLEOTIDE SEQUENCE [LARGE SCALE GENOMIC DNA]</scope>
    <source>
        <strain evidence="3 4">CGMCC 1.15295</strain>
    </source>
</reference>
<feature type="coiled-coil region" evidence="1">
    <location>
        <begin position="159"/>
        <end position="186"/>
    </location>
</feature>
<feature type="chain" id="PRO_5035199953" evidence="2">
    <location>
        <begin position="21"/>
        <end position="277"/>
    </location>
</feature>
<keyword evidence="1" id="KW-0175">Coiled coil</keyword>
<dbReference type="EMBL" id="BMIC01000006">
    <property type="protein sequence ID" value="GFZ92026.1"/>
    <property type="molecule type" value="Genomic_DNA"/>
</dbReference>
<name>A0A8J2TRM3_9FLAO</name>
<feature type="signal peptide" evidence="2">
    <location>
        <begin position="1"/>
        <end position="20"/>
    </location>
</feature>
<sequence length="277" mass="32113">MTKVFFIISFLFILSFNAFSQENINDYKYVIIPNQYSFVSSPDQYQLNSLTKFLFDKYGYTAFLQSEELPQDLRNNRCLALYVDVKKLSAFLKTKLQIELKNCDGVLVSLSKEGETREKEYSKAYNLALRDAFETYQSFNYKYKPSDKNLAKESTSVVNTNNEAEIERLQEELKLLKEEKNIVEVVISEEKSKKVEPIIQEVKVKEDNLSLYAQAINNGFQVVDSTPKVVMILLQTSKENTFIVKGENAIVYEEDGFWYISKNDGVKVSVERLDIKF</sequence>
<proteinExistence type="predicted"/>
<dbReference type="Proteomes" id="UP000598120">
    <property type="component" value="Unassembled WGS sequence"/>
</dbReference>
<evidence type="ECO:0000256" key="2">
    <source>
        <dbReference type="SAM" id="SignalP"/>
    </source>
</evidence>
<comment type="caution">
    <text evidence="3">The sequence shown here is derived from an EMBL/GenBank/DDBJ whole genome shotgun (WGS) entry which is preliminary data.</text>
</comment>
<accession>A0A8J2TRM3</accession>
<evidence type="ECO:0000256" key="1">
    <source>
        <dbReference type="SAM" id="Coils"/>
    </source>
</evidence>
<evidence type="ECO:0000313" key="3">
    <source>
        <dbReference type="EMBL" id="GFZ92026.1"/>
    </source>
</evidence>
<dbReference type="RefSeq" id="WP_188606695.1">
    <property type="nucleotide sequence ID" value="NZ_BMIC01000006.1"/>
</dbReference>
<evidence type="ECO:0000313" key="4">
    <source>
        <dbReference type="Proteomes" id="UP000598120"/>
    </source>
</evidence>
<keyword evidence="4" id="KW-1185">Reference proteome</keyword>
<keyword evidence="2" id="KW-0732">Signal</keyword>